<evidence type="ECO:0000256" key="2">
    <source>
        <dbReference type="SAM" id="MobiDB-lite"/>
    </source>
</evidence>
<dbReference type="KEGG" id="tag:Tagg_0822"/>
<dbReference type="RefSeq" id="WP_013129688.1">
    <property type="nucleotide sequence ID" value="NC_014160.1"/>
</dbReference>
<accession>D5U1U5</accession>
<gene>
    <name evidence="3" type="ordered locus">Tagg_0822</name>
</gene>
<keyword evidence="1" id="KW-0862">Zinc</keyword>
<sequence length="109" mass="12049">MGRRKKRRKIQKRVVRIPSVFQCPNCGSVSLSVEFSKADEPGYKTARISCGRCGLRAEYPSPVPDLYQAVDVYNKFIDLFEEGRIQVTFEKPSTGEGAAEEAGESGEGS</sequence>
<feature type="region of interest" description="Disordered" evidence="2">
    <location>
        <begin position="90"/>
        <end position="109"/>
    </location>
</feature>
<reference evidence="3 4" key="1">
    <citation type="journal article" date="2010" name="Stand. Genomic Sci.">
        <title>Complete genome sequence of Thermosphaera aggregans type strain (M11TL).</title>
        <authorList>
            <person name="Spring S."/>
            <person name="Rachel R."/>
            <person name="Lapidus A."/>
            <person name="Davenport K."/>
            <person name="Tice H."/>
            <person name="Copeland A."/>
            <person name="Cheng J.F."/>
            <person name="Lucas S."/>
            <person name="Chen F."/>
            <person name="Nolan M."/>
            <person name="Bruce D."/>
            <person name="Goodwin L."/>
            <person name="Pitluck S."/>
            <person name="Ivanova N."/>
            <person name="Mavromatis K."/>
            <person name="Ovchinnikova G."/>
            <person name="Pati A."/>
            <person name="Chen A."/>
            <person name="Palaniappan K."/>
            <person name="Land M."/>
            <person name="Hauser L."/>
            <person name="Chang Y.J."/>
            <person name="Jeffries C.C."/>
            <person name="Brettin T."/>
            <person name="Detter J.C."/>
            <person name="Tapia R."/>
            <person name="Han C."/>
            <person name="Heimerl T."/>
            <person name="Weikl F."/>
            <person name="Brambilla E."/>
            <person name="Goker M."/>
            <person name="Bristow J."/>
            <person name="Eisen J.A."/>
            <person name="Markowitz V."/>
            <person name="Hugenholtz P."/>
            <person name="Kyrpides N.C."/>
            <person name="Klenk H.P."/>
        </authorList>
    </citation>
    <scope>NUCLEOTIDE SEQUENCE [LARGE SCALE GENOMIC DNA]</scope>
    <source>
        <strain evidence="4">DSM 11486 / M11TL</strain>
    </source>
</reference>
<dbReference type="OrthoDB" id="15334at2157"/>
<dbReference type="STRING" id="633148.Tagg_0822"/>
<dbReference type="NCBIfam" id="NF011482">
    <property type="entry name" value="PRK14892.1"/>
    <property type="match status" value="1"/>
</dbReference>
<dbReference type="Proteomes" id="UP000002376">
    <property type="component" value="Chromosome"/>
</dbReference>
<dbReference type="GeneID" id="9165838"/>
<evidence type="ECO:0000313" key="4">
    <source>
        <dbReference type="Proteomes" id="UP000002376"/>
    </source>
</evidence>
<dbReference type="SUPFAM" id="SSF57783">
    <property type="entry name" value="Zinc beta-ribbon"/>
    <property type="match status" value="1"/>
</dbReference>
<dbReference type="EMBL" id="CP001939">
    <property type="protein sequence ID" value="ADG91095.1"/>
    <property type="molecule type" value="Genomic_DNA"/>
</dbReference>
<evidence type="ECO:0008006" key="5">
    <source>
        <dbReference type="Google" id="ProtNLM"/>
    </source>
</evidence>
<dbReference type="Pfam" id="PF05129">
    <property type="entry name" value="Zn_ribbon_Elf1"/>
    <property type="match status" value="1"/>
</dbReference>
<organism evidence="3 4">
    <name type="scientific">Thermosphaera aggregans (strain DSM 11486 / M11TL)</name>
    <dbReference type="NCBI Taxonomy" id="633148"/>
    <lineage>
        <taxon>Archaea</taxon>
        <taxon>Thermoproteota</taxon>
        <taxon>Thermoprotei</taxon>
        <taxon>Desulfurococcales</taxon>
        <taxon>Desulfurococcaceae</taxon>
        <taxon>Thermosphaera</taxon>
    </lineage>
</organism>
<dbReference type="HOGENOM" id="CLU_165872_0_0_2"/>
<evidence type="ECO:0000313" key="3">
    <source>
        <dbReference type="EMBL" id="ADG91095.1"/>
    </source>
</evidence>
<name>D5U1U5_THEAM</name>
<protein>
    <recommendedName>
        <fullName evidence="5">Transcription elongation factor</fullName>
    </recommendedName>
</protein>
<dbReference type="AlphaFoldDB" id="D5U1U5"/>
<reference evidence="4" key="2">
    <citation type="journal article" date="2010" name="Stand. Genomic Sci.">
        <title>Complete genome sequence of Thermosphaera aggregans type strain (M11TLT).</title>
        <authorList>
            <person name="Spring S."/>
            <person name="Rachel R."/>
            <person name="Lapidus A."/>
            <person name="Davenport K."/>
            <person name="Tice H."/>
            <person name="Copeland A."/>
            <person name="Cheng J.-F."/>
            <person name="Lucas S."/>
            <person name="Chen F."/>
            <person name="Nolan M."/>
            <person name="Bruce D."/>
            <person name="Goodwin L."/>
            <person name="Pitluck S."/>
            <person name="Ivanova N."/>
            <person name="Mavromatis K."/>
            <person name="Ovchinnikova G."/>
            <person name="Pati A."/>
            <person name="Chen A."/>
            <person name="Palaniappan K."/>
            <person name="Land M."/>
            <person name="Hauser L."/>
            <person name="Chang Y.-J."/>
            <person name="Jeffries C.C."/>
            <person name="Brettin T."/>
            <person name="Detter J.C."/>
            <person name="Tapia R."/>
            <person name="Han C."/>
            <person name="Heimerl T."/>
            <person name="Weikl F."/>
            <person name="Brambilla E."/>
            <person name="Goker M."/>
            <person name="Bristow J."/>
            <person name="Eisen J.A."/>
            <person name="Markowitz V."/>
            <person name="Hugenholtz P."/>
            <person name="Kyrpides N.C."/>
            <person name="Klenk H.-P."/>
        </authorList>
    </citation>
    <scope>NUCLEOTIDE SEQUENCE [LARGE SCALE GENOMIC DNA]</scope>
    <source>
        <strain evidence="4">DSM 11486 / M11TL</strain>
    </source>
</reference>
<dbReference type="InterPro" id="IPR007808">
    <property type="entry name" value="Elf1"/>
</dbReference>
<keyword evidence="4" id="KW-1185">Reference proteome</keyword>
<proteinExistence type="predicted"/>
<feature type="compositionally biased region" description="Acidic residues" evidence="2">
    <location>
        <begin position="98"/>
        <end position="109"/>
    </location>
</feature>
<dbReference type="eggNOG" id="arCOG04136">
    <property type="taxonomic scope" value="Archaea"/>
</dbReference>
<dbReference type="Gene3D" id="2.20.25.190">
    <property type="match status" value="1"/>
</dbReference>
<evidence type="ECO:0000256" key="1">
    <source>
        <dbReference type="ARBA" id="ARBA00022833"/>
    </source>
</evidence>
<dbReference type="InterPro" id="IPR038567">
    <property type="entry name" value="T_Elf1_sf"/>
</dbReference>
<reference key="3">
    <citation type="submission" date="2010-02" db="EMBL/GenBank/DDBJ databases">
        <title>Complete genome sequence of Thermosphaera aggregans type strain (M11TL).</title>
        <authorList>
            <consortium name="US DOE Joint Genome Institute (JGI-PGF)"/>
            <person name="Spring S."/>
            <person name="Lapidus A."/>
            <person name="Munk C."/>
            <person name="Schroeder M."/>
            <person name="Glavina Del Rio T."/>
            <person name="Tice H."/>
            <person name="Copeland A."/>
            <person name="Cheng J.-F."/>
            <person name="Lucas S."/>
            <person name="Chen F."/>
            <person name="Nolan M."/>
            <person name="Bruce D."/>
            <person name="Goodwin L."/>
            <person name="Pitluck S."/>
            <person name="Ivanova N."/>
            <person name="Mavromatis K."/>
            <person name="Ovchinnikova G."/>
            <person name="Pati A."/>
            <person name="Chen A."/>
            <person name="Palaniappan K."/>
            <person name="Land M."/>
            <person name="Hauser L."/>
            <person name="Chang Y.-J."/>
            <person name="Jeffries C.C."/>
            <person name="Brettin T."/>
            <person name="Detter J.C."/>
            <person name="Tapia R."/>
            <person name="Han C."/>
            <person name="Chain P."/>
            <person name="Heimerl T."/>
            <person name="Weik F."/>
            <person name="Goker M."/>
            <person name="Rachel R."/>
            <person name="Bristow J."/>
            <person name="Eisen J.A."/>
            <person name="Markowitz V."/>
            <person name="Hugenholtz P."/>
            <person name="Kyrpides N.C."/>
            <person name="Klenk H.-P."/>
        </authorList>
    </citation>
    <scope>NUCLEOTIDE SEQUENCE</scope>
    <source>
        <strain>DSM 11486</strain>
    </source>
</reference>